<accession>A0A0V1FYI7</accession>
<protein>
    <submittedName>
        <fullName evidence="2">Uncharacterized protein</fullName>
    </submittedName>
</protein>
<feature type="compositionally biased region" description="Polar residues" evidence="1">
    <location>
        <begin position="30"/>
        <end position="44"/>
    </location>
</feature>
<dbReference type="EMBL" id="JYDT01000015">
    <property type="protein sequence ID" value="KRY91124.1"/>
    <property type="molecule type" value="Genomic_DNA"/>
</dbReference>
<gene>
    <name evidence="2" type="ORF">T4D_12153</name>
</gene>
<keyword evidence="3" id="KW-1185">Reference proteome</keyword>
<evidence type="ECO:0000256" key="1">
    <source>
        <dbReference type="SAM" id="MobiDB-lite"/>
    </source>
</evidence>
<dbReference type="Proteomes" id="UP000054995">
    <property type="component" value="Unassembled WGS sequence"/>
</dbReference>
<dbReference type="AlphaFoldDB" id="A0A0V1FYI7"/>
<name>A0A0V1FYI7_TRIPS</name>
<comment type="caution">
    <text evidence="2">The sequence shown here is derived from an EMBL/GenBank/DDBJ whole genome shotgun (WGS) entry which is preliminary data.</text>
</comment>
<evidence type="ECO:0000313" key="2">
    <source>
        <dbReference type="EMBL" id="KRY91124.1"/>
    </source>
</evidence>
<evidence type="ECO:0000313" key="3">
    <source>
        <dbReference type="Proteomes" id="UP000054995"/>
    </source>
</evidence>
<feature type="compositionally biased region" description="Polar residues" evidence="1">
    <location>
        <begin position="52"/>
        <end position="62"/>
    </location>
</feature>
<feature type="region of interest" description="Disordered" evidence="1">
    <location>
        <begin position="30"/>
        <end position="66"/>
    </location>
</feature>
<reference evidence="2 3" key="1">
    <citation type="submission" date="2015-01" db="EMBL/GenBank/DDBJ databases">
        <title>Evolution of Trichinella species and genotypes.</title>
        <authorList>
            <person name="Korhonen P.K."/>
            <person name="Edoardo P."/>
            <person name="Giuseppe L.R."/>
            <person name="Gasser R.B."/>
        </authorList>
    </citation>
    <scope>NUCLEOTIDE SEQUENCE [LARGE SCALE GENOMIC DNA]</scope>
    <source>
        <strain evidence="2">ISS470</strain>
    </source>
</reference>
<proteinExistence type="predicted"/>
<sequence>MKKDHRRFTREEKKLYCFFNLHLDDDHIASSSNMRQSKQQSTDVDVNDGTRQRSNVLPSQGNKKGHGTYLLIMWPRPALSDPGH</sequence>
<organism evidence="2 3">
    <name type="scientific">Trichinella pseudospiralis</name>
    <name type="common">Parasitic roundworm</name>
    <dbReference type="NCBI Taxonomy" id="6337"/>
    <lineage>
        <taxon>Eukaryota</taxon>
        <taxon>Metazoa</taxon>
        <taxon>Ecdysozoa</taxon>
        <taxon>Nematoda</taxon>
        <taxon>Enoplea</taxon>
        <taxon>Dorylaimia</taxon>
        <taxon>Trichinellida</taxon>
        <taxon>Trichinellidae</taxon>
        <taxon>Trichinella</taxon>
    </lineage>
</organism>